<protein>
    <submittedName>
        <fullName evidence="2">Uncharacterized protein</fullName>
    </submittedName>
</protein>
<evidence type="ECO:0000313" key="3">
    <source>
        <dbReference type="Proteomes" id="UP000239711"/>
    </source>
</evidence>
<organism evidence="2 3">
    <name type="scientific">Sphingobacterium haloxyli</name>
    <dbReference type="NCBI Taxonomy" id="2100533"/>
    <lineage>
        <taxon>Bacteria</taxon>
        <taxon>Pseudomonadati</taxon>
        <taxon>Bacteroidota</taxon>
        <taxon>Sphingobacteriia</taxon>
        <taxon>Sphingobacteriales</taxon>
        <taxon>Sphingobacteriaceae</taxon>
        <taxon>Sphingobacterium</taxon>
    </lineage>
</organism>
<keyword evidence="3" id="KW-1185">Reference proteome</keyword>
<comment type="caution">
    <text evidence="2">The sequence shown here is derived from an EMBL/GenBank/DDBJ whole genome shotgun (WGS) entry which is preliminary data.</text>
</comment>
<name>A0A2S9J4P5_9SPHI</name>
<gene>
    <name evidence="2" type="ORF">C5745_07375</name>
</gene>
<dbReference type="AlphaFoldDB" id="A0A2S9J4P5"/>
<evidence type="ECO:0000313" key="2">
    <source>
        <dbReference type="EMBL" id="PRD47732.1"/>
    </source>
</evidence>
<feature type="compositionally biased region" description="Basic residues" evidence="1">
    <location>
        <begin position="47"/>
        <end position="65"/>
    </location>
</feature>
<evidence type="ECO:0000256" key="1">
    <source>
        <dbReference type="SAM" id="MobiDB-lite"/>
    </source>
</evidence>
<dbReference type="Proteomes" id="UP000239711">
    <property type="component" value="Unassembled WGS sequence"/>
</dbReference>
<sequence>MHRSFRTGSRYSWRAYKAAADMLGGLLDPNNIASGGESTVTDEERKHRQKKKGRGNLRPAKPRRSRPVLFSPWAFPVK</sequence>
<reference evidence="2 3" key="1">
    <citation type="submission" date="2018-02" db="EMBL/GenBank/DDBJ databases">
        <title>The draft genome of Sphingobacterium sp. 5JN-11.</title>
        <authorList>
            <person name="Liu L."/>
            <person name="Li L."/>
            <person name="Liang L."/>
            <person name="Zhang X."/>
            <person name="Wang T."/>
        </authorList>
    </citation>
    <scope>NUCLEOTIDE SEQUENCE [LARGE SCALE GENOMIC DNA]</scope>
    <source>
        <strain evidence="2 3">5JN-11</strain>
    </source>
</reference>
<proteinExistence type="predicted"/>
<dbReference type="EMBL" id="PVBQ01000005">
    <property type="protein sequence ID" value="PRD47732.1"/>
    <property type="molecule type" value="Genomic_DNA"/>
</dbReference>
<accession>A0A2S9J4P5</accession>
<feature type="region of interest" description="Disordered" evidence="1">
    <location>
        <begin position="29"/>
        <end position="65"/>
    </location>
</feature>